<evidence type="ECO:0000313" key="2">
    <source>
        <dbReference type="EMBL" id="KAF2148790.1"/>
    </source>
</evidence>
<accession>A0A9P4IUM2</accession>
<evidence type="ECO:0000256" key="1">
    <source>
        <dbReference type="SAM" id="MobiDB-lite"/>
    </source>
</evidence>
<comment type="caution">
    <text evidence="2">The sequence shown here is derived from an EMBL/GenBank/DDBJ whole genome shotgun (WGS) entry which is preliminary data.</text>
</comment>
<feature type="region of interest" description="Disordered" evidence="1">
    <location>
        <begin position="142"/>
        <end position="161"/>
    </location>
</feature>
<name>A0A9P4IUM2_9PEZI</name>
<gene>
    <name evidence="2" type="ORF">K461DRAFT_52955</name>
</gene>
<evidence type="ECO:0000313" key="3">
    <source>
        <dbReference type="Proteomes" id="UP000799439"/>
    </source>
</evidence>
<sequence>MEIGGTVHATTLRLTRESRTRPASFLHFDPLQPTPHAAAKALKSEASHHHRTHILLRQLKTQLTSQSPLIHGHARLLQPPMFSFWNLIMGEQRHAVFLYFATHDNLFNLDSVAQIPRMAVPPHDRCRLRPCLLLDAARHVRSHPPAPPDAVSQHPAPQLCG</sequence>
<keyword evidence="3" id="KW-1185">Reference proteome</keyword>
<dbReference type="AlphaFoldDB" id="A0A9P4IUM2"/>
<reference evidence="2" key="1">
    <citation type="journal article" date="2020" name="Stud. Mycol.">
        <title>101 Dothideomycetes genomes: a test case for predicting lifestyles and emergence of pathogens.</title>
        <authorList>
            <person name="Haridas S."/>
            <person name="Albert R."/>
            <person name="Binder M."/>
            <person name="Bloem J."/>
            <person name="Labutti K."/>
            <person name="Salamov A."/>
            <person name="Andreopoulos B."/>
            <person name="Baker S."/>
            <person name="Barry K."/>
            <person name="Bills G."/>
            <person name="Bluhm B."/>
            <person name="Cannon C."/>
            <person name="Castanera R."/>
            <person name="Culley D."/>
            <person name="Daum C."/>
            <person name="Ezra D."/>
            <person name="Gonzalez J."/>
            <person name="Henrissat B."/>
            <person name="Kuo A."/>
            <person name="Liang C."/>
            <person name="Lipzen A."/>
            <person name="Lutzoni F."/>
            <person name="Magnuson J."/>
            <person name="Mondo S."/>
            <person name="Nolan M."/>
            <person name="Ohm R."/>
            <person name="Pangilinan J."/>
            <person name="Park H.-J."/>
            <person name="Ramirez L."/>
            <person name="Alfaro M."/>
            <person name="Sun H."/>
            <person name="Tritt A."/>
            <person name="Yoshinaga Y."/>
            <person name="Zwiers L.-H."/>
            <person name="Turgeon B."/>
            <person name="Goodwin S."/>
            <person name="Spatafora J."/>
            <person name="Crous P."/>
            <person name="Grigoriev I."/>
        </authorList>
    </citation>
    <scope>NUCLEOTIDE SEQUENCE</scope>
    <source>
        <strain evidence="2">CBS 260.36</strain>
    </source>
</reference>
<protein>
    <submittedName>
        <fullName evidence="2">Uncharacterized protein</fullName>
    </submittedName>
</protein>
<dbReference type="EMBL" id="ML996092">
    <property type="protein sequence ID" value="KAF2148790.1"/>
    <property type="molecule type" value="Genomic_DNA"/>
</dbReference>
<dbReference type="Proteomes" id="UP000799439">
    <property type="component" value="Unassembled WGS sequence"/>
</dbReference>
<proteinExistence type="predicted"/>
<organism evidence="2 3">
    <name type="scientific">Myriangium duriaei CBS 260.36</name>
    <dbReference type="NCBI Taxonomy" id="1168546"/>
    <lineage>
        <taxon>Eukaryota</taxon>
        <taxon>Fungi</taxon>
        <taxon>Dikarya</taxon>
        <taxon>Ascomycota</taxon>
        <taxon>Pezizomycotina</taxon>
        <taxon>Dothideomycetes</taxon>
        <taxon>Dothideomycetidae</taxon>
        <taxon>Myriangiales</taxon>
        <taxon>Myriangiaceae</taxon>
        <taxon>Myriangium</taxon>
    </lineage>
</organism>